<evidence type="ECO:0000313" key="3">
    <source>
        <dbReference type="Proteomes" id="UP000317722"/>
    </source>
</evidence>
<dbReference type="OrthoDB" id="6091628at2"/>
<feature type="compositionally biased region" description="Basic and acidic residues" evidence="1">
    <location>
        <begin position="484"/>
        <end position="496"/>
    </location>
</feature>
<sequence>MADFDLTPERLTKSVYTDRFAALARADVDLATWKTWDKFLVREKRILVPVDVQAYVVPVGGQEPCVDVAGVDGDPAPFDAGAVRPAGVHLHWALPDALLRGENDPVTKKVKLPRLPDRWVVVRTLLPEGGRTAYASGWVLDAVTGGITPLSTYAGTVPPGTPPLDGGVPLEVLDGAARGSLMWTATYMGALNRFALHDPLVDLPGVEVAPHGFHRGKASYTVAGWWTDSATDPLAGSRGETSVRARLAELRWWVSPDGEDAVEYAEDPRTAKLEQYAGLKSPRTYAPTTVQTPYAKSTTTYSAVAPEAPMALADVAGMTVGIGATRYHTMLHGSVIGVPVDGTAGGADDRPDPSTLAASLGTDIDDIVSAFAAPALGIDPAKRLTAERLCAAFTGDLLGRIGTPDGLSDLADQEHANGFWALPGRPVAGAKADRLRTEDSTPFGPLAVGRKGRAAQPTKGSGLPKGTKVGWRGVAPMTSGKKVTAHDETLVERDDPGPGTRKGGTSTAPPASRDVVRAAPRVFRPAPVMVGLRGVHPSARHHGDGMFDDQGLLRCRFPGEVSPSIDGTVDGRSVLPTLGSGAVPSEVTRVVREAIIFDGYSVGWLAASSGRKGADVQALEARLTAEMLRLYGTTARYDGSGTGLVAEAAKARMPRAAAQDSWSGYSQLEEVETLQVAAELSRFSLVAWSPPSPIAITTWRQPWVPIWLEWRVELTGTEDLAGWSLADGDLRRSDPVVGSTRTLTGRSPLTTGVGQSLTTAMAKWLEQEQARDLASPSQSVIPDPDEDVLAAVANLVRPLDLCSASFDGIREQLLGIAYEGFVQRVRGTDGVNRPRATGLPVPLFGGSLTVLDLRLVDGFGRVVVIPLTGLARTSTQELPDEPAGVLLPPRIQNSARWLLRLVDPAYGLDQDPADAPEAYVDQLRAALAVTPVSGFLLPDHIDEALEVFDRDGHPLGQLEHDSFSVDDGPGSVRWDPAPGRPVPPDAGPLTDVPPHAQHAALFAAGLVQADIEARQATSPPSCSSLSALLRAIDSTLWTVDTFAAIGTPTIAGLVGRPVAIVRATLRLDAPDDVDEVQIDEAGGPAARAAAYEALAAHEFPFRIGELGRSDDSVLGFFVDDDYTRFHVVDKVVADSAMASGPRTGFLGRLGDTPGQDPIEHGYLILEDTLTIRIGQTRRLTILMLPAGKVHVTSGILPRKALELADTWVGPGLAAMVPSMRVGPLLVDPAEIRLPNVASLGGKQQFTRRTGPISWRDDPILASTTNAYLPKMPHEVQEGWIRVAPDEEGSP</sequence>
<accession>A0A502CMU0</accession>
<dbReference type="RefSeq" id="WP_140742423.1">
    <property type="nucleotide sequence ID" value="NZ_RCZM01000005.1"/>
</dbReference>
<comment type="caution">
    <text evidence="2">The sequence shown here is derived from an EMBL/GenBank/DDBJ whole genome shotgun (WGS) entry which is preliminary data.</text>
</comment>
<gene>
    <name evidence="2" type="ORF">EAH86_15810</name>
</gene>
<name>A0A502CMU0_9MICO</name>
<proteinExistence type="predicted"/>
<protein>
    <submittedName>
        <fullName evidence="2">Uncharacterized protein</fullName>
    </submittedName>
</protein>
<evidence type="ECO:0000313" key="2">
    <source>
        <dbReference type="EMBL" id="TPG14995.1"/>
    </source>
</evidence>
<evidence type="ECO:0000256" key="1">
    <source>
        <dbReference type="SAM" id="MobiDB-lite"/>
    </source>
</evidence>
<dbReference type="EMBL" id="RCZM01000005">
    <property type="protein sequence ID" value="TPG14995.1"/>
    <property type="molecule type" value="Genomic_DNA"/>
</dbReference>
<keyword evidence="3" id="KW-1185">Reference proteome</keyword>
<organism evidence="2 3">
    <name type="scientific">Pedococcus bigeumensis</name>
    <dbReference type="NCBI Taxonomy" id="433644"/>
    <lineage>
        <taxon>Bacteria</taxon>
        <taxon>Bacillati</taxon>
        <taxon>Actinomycetota</taxon>
        <taxon>Actinomycetes</taxon>
        <taxon>Micrococcales</taxon>
        <taxon>Intrasporangiaceae</taxon>
        <taxon>Pedococcus</taxon>
    </lineage>
</organism>
<feature type="region of interest" description="Disordered" evidence="1">
    <location>
        <begin position="435"/>
        <end position="512"/>
    </location>
</feature>
<reference evidence="2 3" key="1">
    <citation type="journal article" date="2019" name="Environ. Microbiol.">
        <title>Species interactions and distinct microbial communities in high Arctic permafrost affected cryosols are associated with the CH4 and CO2 gas fluxes.</title>
        <authorList>
            <person name="Altshuler I."/>
            <person name="Hamel J."/>
            <person name="Turney S."/>
            <person name="Magnuson E."/>
            <person name="Levesque R."/>
            <person name="Greer C."/>
            <person name="Whyte L.G."/>
        </authorList>
    </citation>
    <scope>NUCLEOTIDE SEQUENCE [LARGE SCALE GENOMIC DNA]</scope>
    <source>
        <strain evidence="2 3">S9.3A</strain>
    </source>
</reference>
<dbReference type="Proteomes" id="UP000317722">
    <property type="component" value="Unassembled WGS sequence"/>
</dbReference>